<evidence type="ECO:0000313" key="2">
    <source>
        <dbReference type="Proteomes" id="UP000469724"/>
    </source>
</evidence>
<reference evidence="1 2" key="1">
    <citation type="submission" date="2020-02" db="EMBL/GenBank/DDBJ databases">
        <title>Comparative genomics of sulfur disproportionating microorganisms.</title>
        <authorList>
            <person name="Ward L.M."/>
            <person name="Bertran E."/>
            <person name="Johnston D.T."/>
        </authorList>
    </citation>
    <scope>NUCLEOTIDE SEQUENCE [LARGE SCALE GENOMIC DNA]</scope>
    <source>
        <strain evidence="1 2">DSM 3696</strain>
    </source>
</reference>
<evidence type="ECO:0000313" key="1">
    <source>
        <dbReference type="EMBL" id="NDY56567.1"/>
    </source>
</evidence>
<comment type="caution">
    <text evidence="1">The sequence shown here is derived from an EMBL/GenBank/DDBJ whole genome shotgun (WGS) entry which is preliminary data.</text>
</comment>
<name>A0A7K3NKC2_9BACT</name>
<accession>A0A7K3NKC2</accession>
<dbReference type="RefSeq" id="WP_163301618.1">
    <property type="nucleotide sequence ID" value="NZ_JAAGRQ010000022.1"/>
</dbReference>
<keyword evidence="2" id="KW-1185">Reference proteome</keyword>
<sequence>MNHTIRILLGTLLVVFLASPLCAEGMLPDRFQGEVAVYPGAVIVKVLDFPKSVMVRLKSQDTPERIAAFYKTDMAAKGWTTQVADATATGAFLVMTKETRRLIVEVERGPDATSLFNISL</sequence>
<gene>
    <name evidence="1" type="ORF">G3N56_07400</name>
</gene>
<proteinExistence type="predicted"/>
<dbReference type="EMBL" id="JAAGRQ010000022">
    <property type="protein sequence ID" value="NDY56567.1"/>
    <property type="molecule type" value="Genomic_DNA"/>
</dbReference>
<protein>
    <submittedName>
        <fullName evidence="1">Uncharacterized protein</fullName>
    </submittedName>
</protein>
<organism evidence="1 2">
    <name type="scientific">Desulfolutivibrio sulfodismutans</name>
    <dbReference type="NCBI Taxonomy" id="63561"/>
    <lineage>
        <taxon>Bacteria</taxon>
        <taxon>Pseudomonadati</taxon>
        <taxon>Thermodesulfobacteriota</taxon>
        <taxon>Desulfovibrionia</taxon>
        <taxon>Desulfovibrionales</taxon>
        <taxon>Desulfovibrionaceae</taxon>
        <taxon>Desulfolutivibrio</taxon>
    </lineage>
</organism>
<dbReference type="Proteomes" id="UP000469724">
    <property type="component" value="Unassembled WGS sequence"/>
</dbReference>
<dbReference type="AlphaFoldDB" id="A0A7K3NKC2"/>